<dbReference type="EC" id="2.7.13.3" evidence="2"/>
<comment type="catalytic activity">
    <reaction evidence="1">
        <text>ATP + protein L-histidine = ADP + protein N-phospho-L-histidine.</text>
        <dbReference type="EC" id="2.7.13.3"/>
    </reaction>
</comment>
<evidence type="ECO:0000256" key="2">
    <source>
        <dbReference type="ARBA" id="ARBA00012438"/>
    </source>
</evidence>
<evidence type="ECO:0000313" key="12">
    <source>
        <dbReference type="Proteomes" id="UP001144397"/>
    </source>
</evidence>
<dbReference type="Gene3D" id="1.10.287.130">
    <property type="match status" value="1"/>
</dbReference>
<dbReference type="EMBL" id="JAVDPY010000001">
    <property type="protein sequence ID" value="MDR6331618.1"/>
    <property type="molecule type" value="Genomic_DNA"/>
</dbReference>
<dbReference type="InterPro" id="IPR005467">
    <property type="entry name" value="His_kinase_dom"/>
</dbReference>
<evidence type="ECO:0000256" key="3">
    <source>
        <dbReference type="ARBA" id="ARBA00022553"/>
    </source>
</evidence>
<evidence type="ECO:0000256" key="6">
    <source>
        <dbReference type="ARBA" id="ARBA00022777"/>
    </source>
</evidence>
<proteinExistence type="predicted"/>
<keyword evidence="5 8" id="KW-0812">Transmembrane</keyword>
<dbReference type="PANTHER" id="PTHR45436">
    <property type="entry name" value="SENSOR HISTIDINE KINASE YKOH"/>
    <property type="match status" value="1"/>
</dbReference>
<evidence type="ECO:0000256" key="5">
    <source>
        <dbReference type="ARBA" id="ARBA00022692"/>
    </source>
</evidence>
<dbReference type="RefSeq" id="WP_149577641.1">
    <property type="nucleotide sequence ID" value="NZ_BSDO01000002.1"/>
</dbReference>
<evidence type="ECO:0000256" key="8">
    <source>
        <dbReference type="SAM" id="Phobius"/>
    </source>
</evidence>
<keyword evidence="7 8" id="KW-1133">Transmembrane helix</keyword>
<dbReference type="PANTHER" id="PTHR45436:SF5">
    <property type="entry name" value="SENSOR HISTIDINE KINASE TRCS"/>
    <property type="match status" value="1"/>
</dbReference>
<evidence type="ECO:0000313" key="11">
    <source>
        <dbReference type="EMBL" id="MDR6331618.1"/>
    </source>
</evidence>
<feature type="transmembrane region" description="Helical" evidence="8">
    <location>
        <begin position="171"/>
        <end position="194"/>
    </location>
</feature>
<reference evidence="11 13" key="2">
    <citation type="submission" date="2023-07" db="EMBL/GenBank/DDBJ databases">
        <title>Genomic Encyclopedia of Type Strains, Phase IV (KMG-IV): sequencing the most valuable type-strain genomes for metagenomic binning, comparative biology and taxonomic classification.</title>
        <authorList>
            <person name="Goeker M."/>
        </authorList>
    </citation>
    <scope>NUCLEOTIDE SEQUENCE [LARGE SCALE GENOMIC DNA]</scope>
    <source>
        <strain evidence="11 13">DSM 338</strain>
    </source>
</reference>
<organism evidence="10 12">
    <name type="scientific">Xanthobacter flavus</name>
    <dbReference type="NCBI Taxonomy" id="281"/>
    <lineage>
        <taxon>Bacteria</taxon>
        <taxon>Pseudomonadati</taxon>
        <taxon>Pseudomonadota</taxon>
        <taxon>Alphaproteobacteria</taxon>
        <taxon>Hyphomicrobiales</taxon>
        <taxon>Xanthobacteraceae</taxon>
        <taxon>Xanthobacter</taxon>
    </lineage>
</organism>
<protein>
    <recommendedName>
        <fullName evidence="2">histidine kinase</fullName>
        <ecNumber evidence="2">2.7.13.3</ecNumber>
    </recommendedName>
</protein>
<dbReference type="InterPro" id="IPR036890">
    <property type="entry name" value="HATPase_C_sf"/>
</dbReference>
<evidence type="ECO:0000313" key="13">
    <source>
        <dbReference type="Proteomes" id="UP001245370"/>
    </source>
</evidence>
<dbReference type="SUPFAM" id="SSF55874">
    <property type="entry name" value="ATPase domain of HSP90 chaperone/DNA topoisomerase II/histidine kinase"/>
    <property type="match status" value="1"/>
</dbReference>
<keyword evidence="3" id="KW-0597">Phosphoprotein</keyword>
<gene>
    <name evidence="11" type="ORF">GGQ86_000065</name>
    <name evidence="10" type="ORF">XFLAVUS301_22650</name>
</gene>
<comment type="caution">
    <text evidence="10">The sequence shown here is derived from an EMBL/GenBank/DDBJ whole genome shotgun (WGS) entry which is preliminary data.</text>
</comment>
<dbReference type="GO" id="GO:0000155">
    <property type="term" value="F:phosphorelay sensor kinase activity"/>
    <property type="evidence" value="ECO:0007669"/>
    <property type="project" value="InterPro"/>
</dbReference>
<reference evidence="10" key="1">
    <citation type="submission" date="2022-12" db="EMBL/GenBank/DDBJ databases">
        <title>Reference genome sequencing for broad-spectrum identification of bacterial and archaeal isolates by mass spectrometry.</title>
        <authorList>
            <person name="Sekiguchi Y."/>
            <person name="Tourlousse D.M."/>
        </authorList>
    </citation>
    <scope>NUCLEOTIDE SEQUENCE</scope>
    <source>
        <strain evidence="10">301</strain>
    </source>
</reference>
<name>A0A9W6FJS8_XANFL</name>
<dbReference type="InterPro" id="IPR036097">
    <property type="entry name" value="HisK_dim/P_sf"/>
</dbReference>
<dbReference type="Proteomes" id="UP001245370">
    <property type="component" value="Unassembled WGS sequence"/>
</dbReference>
<accession>A0A9W6FJS8</accession>
<dbReference type="SMART" id="SM00387">
    <property type="entry name" value="HATPase_c"/>
    <property type="match status" value="1"/>
</dbReference>
<keyword evidence="13" id="KW-1185">Reference proteome</keyword>
<keyword evidence="4" id="KW-0808">Transferase</keyword>
<dbReference type="Proteomes" id="UP001144397">
    <property type="component" value="Unassembled WGS sequence"/>
</dbReference>
<keyword evidence="6 11" id="KW-0418">Kinase</keyword>
<dbReference type="AlphaFoldDB" id="A0A9W6FJS8"/>
<dbReference type="SMART" id="SM00388">
    <property type="entry name" value="HisKA"/>
    <property type="match status" value="1"/>
</dbReference>
<feature type="transmembrane region" description="Helical" evidence="8">
    <location>
        <begin position="12"/>
        <end position="31"/>
    </location>
</feature>
<dbReference type="PROSITE" id="PS50109">
    <property type="entry name" value="HIS_KIN"/>
    <property type="match status" value="1"/>
</dbReference>
<dbReference type="Gene3D" id="3.30.565.10">
    <property type="entry name" value="Histidine kinase-like ATPase, C-terminal domain"/>
    <property type="match status" value="1"/>
</dbReference>
<dbReference type="SUPFAM" id="SSF47384">
    <property type="entry name" value="Homodimeric domain of signal transducing histidine kinase"/>
    <property type="match status" value="1"/>
</dbReference>
<evidence type="ECO:0000313" key="10">
    <source>
        <dbReference type="EMBL" id="GLI22591.1"/>
    </source>
</evidence>
<dbReference type="Pfam" id="PF02518">
    <property type="entry name" value="HATPase_c"/>
    <property type="match status" value="1"/>
</dbReference>
<dbReference type="InterPro" id="IPR003661">
    <property type="entry name" value="HisK_dim/P_dom"/>
</dbReference>
<dbReference type="EMBL" id="BSDO01000002">
    <property type="protein sequence ID" value="GLI22591.1"/>
    <property type="molecule type" value="Genomic_DNA"/>
</dbReference>
<sequence length="483" mass="51522">MIARLDPRQWPVTLKVPLAVAALMVLVGLALSERVLSRLGETQERQLRALAQTYLDSLSSAVAPAILRDDVWEVYDAIMRAQALNKSLHPLSAVITDAEGLVIAASDPRRFPIGVRLPSDLAPLATGRDFRFEAGARSATATRVLSYPGRIVGIIHATFDTSHLALERRDVVLALAATNGMVTLLLAVAGWLLVARMMAPVRTLSRYLGAASEGRATPVPPEAVARNGAEFARLFLAYNALVRSMYEREDLARQLADEHRLGSLGRLTSALAHEINNPLGGLFNALATLKTHGHHAAVRKSSLGLLERGLVGIRDVVRTTLALYRPEQAPRPLAMADFEDLQLLIAPAARRKGVDLRFSGPVDVLLPLPSTPVRQAVLNLLLNAVSAAPPGSEVAVDASLTPTALHVIVSDRGSGLPEPAGCLLAAGGETGGPPWGGGLGLWTTRRILDDLGASAEVERPETGGTRIRLLFPFIAPMELAHVA</sequence>
<dbReference type="InterPro" id="IPR003594">
    <property type="entry name" value="HATPase_dom"/>
</dbReference>
<evidence type="ECO:0000256" key="7">
    <source>
        <dbReference type="ARBA" id="ARBA00022989"/>
    </source>
</evidence>
<dbReference type="InterPro" id="IPR050428">
    <property type="entry name" value="TCS_sensor_his_kinase"/>
</dbReference>
<evidence type="ECO:0000256" key="1">
    <source>
        <dbReference type="ARBA" id="ARBA00000085"/>
    </source>
</evidence>
<dbReference type="CDD" id="cd00082">
    <property type="entry name" value="HisKA"/>
    <property type="match status" value="1"/>
</dbReference>
<dbReference type="GO" id="GO:0005886">
    <property type="term" value="C:plasma membrane"/>
    <property type="evidence" value="ECO:0007669"/>
    <property type="project" value="TreeGrafter"/>
</dbReference>
<evidence type="ECO:0000256" key="4">
    <source>
        <dbReference type="ARBA" id="ARBA00022679"/>
    </source>
</evidence>
<keyword evidence="8" id="KW-0472">Membrane</keyword>
<dbReference type="GeneID" id="95763055"/>
<evidence type="ECO:0000259" key="9">
    <source>
        <dbReference type="PROSITE" id="PS50109"/>
    </source>
</evidence>
<feature type="domain" description="Histidine kinase" evidence="9">
    <location>
        <begin position="270"/>
        <end position="475"/>
    </location>
</feature>